<evidence type="ECO:0000313" key="1">
    <source>
        <dbReference type="EMBL" id="MDR7084243.1"/>
    </source>
</evidence>
<name>A0ABU1UGC5_9MICC</name>
<reference evidence="1 2" key="1">
    <citation type="submission" date="2023-07" db="EMBL/GenBank/DDBJ databases">
        <title>Sorghum-associated microbial communities from plants grown in Nebraska, USA.</title>
        <authorList>
            <person name="Schachtman D."/>
        </authorList>
    </citation>
    <scope>NUCLEOTIDE SEQUENCE [LARGE SCALE GENOMIC DNA]</scope>
    <source>
        <strain evidence="1 2">BE167</strain>
    </source>
</reference>
<protein>
    <submittedName>
        <fullName evidence="1">Uncharacterized protein</fullName>
    </submittedName>
</protein>
<comment type="caution">
    <text evidence="1">The sequence shown here is derived from an EMBL/GenBank/DDBJ whole genome shotgun (WGS) entry which is preliminary data.</text>
</comment>
<dbReference type="EMBL" id="JAVDVQ010000020">
    <property type="protein sequence ID" value="MDR7084243.1"/>
    <property type="molecule type" value="Genomic_DNA"/>
</dbReference>
<sequence length="67" mass="7368">MSDGNFESRLPATLVISVWRELESPHSFRARIFSDHGVSAEPSIQYAIDAEGVVAAVREWLGELPAV</sequence>
<gene>
    <name evidence="1" type="ORF">J2X01_003551</name>
</gene>
<accession>A0ABU1UGC5</accession>
<dbReference type="RefSeq" id="WP_310060348.1">
    <property type="nucleotide sequence ID" value="NZ_JAVDVQ010000020.1"/>
</dbReference>
<organism evidence="1 2">
    <name type="scientific">Arthrobacter ginsengisoli</name>
    <dbReference type="NCBI Taxonomy" id="1356565"/>
    <lineage>
        <taxon>Bacteria</taxon>
        <taxon>Bacillati</taxon>
        <taxon>Actinomycetota</taxon>
        <taxon>Actinomycetes</taxon>
        <taxon>Micrococcales</taxon>
        <taxon>Micrococcaceae</taxon>
        <taxon>Arthrobacter</taxon>
    </lineage>
</organism>
<evidence type="ECO:0000313" key="2">
    <source>
        <dbReference type="Proteomes" id="UP001252243"/>
    </source>
</evidence>
<dbReference type="Proteomes" id="UP001252243">
    <property type="component" value="Unassembled WGS sequence"/>
</dbReference>
<keyword evidence="2" id="KW-1185">Reference proteome</keyword>
<proteinExistence type="predicted"/>